<dbReference type="SMART" id="SM01169">
    <property type="entry name" value="DUF1943"/>
    <property type="match status" value="1"/>
</dbReference>
<evidence type="ECO:0000313" key="12">
    <source>
        <dbReference type="RefSeq" id="XP_027195573.1"/>
    </source>
</evidence>
<name>A0A6P6XRY7_DERPT</name>
<accession>A0A6P6XRY7</accession>
<dbReference type="GO" id="GO:0005319">
    <property type="term" value="F:lipid transporter activity"/>
    <property type="evidence" value="ECO:0007669"/>
    <property type="project" value="InterPro"/>
</dbReference>
<dbReference type="InterPro" id="IPR015816">
    <property type="entry name" value="Vitellinogen_b-sht_N"/>
</dbReference>
<keyword evidence="11" id="KW-1185">Reference proteome</keyword>
<dbReference type="InParanoid" id="A0A6P6XRY7"/>
<dbReference type="PROSITE" id="PS51233">
    <property type="entry name" value="VWFD"/>
    <property type="match status" value="1"/>
</dbReference>
<dbReference type="Gene3D" id="1.25.10.20">
    <property type="entry name" value="Vitellinogen, superhelical"/>
    <property type="match status" value="1"/>
</dbReference>
<dbReference type="SUPFAM" id="SSF48431">
    <property type="entry name" value="Lipovitellin-phosvitin complex, superhelical domain"/>
    <property type="match status" value="1"/>
</dbReference>
<dbReference type="Pfam" id="PF09172">
    <property type="entry name" value="Vit_open_b-sht"/>
    <property type="match status" value="1"/>
</dbReference>
<dbReference type="InterPro" id="IPR001846">
    <property type="entry name" value="VWF_type-D"/>
</dbReference>
<dbReference type="InterPro" id="IPR011030">
    <property type="entry name" value="Lipovitellin_superhlx_dom"/>
</dbReference>
<dbReference type="InterPro" id="IPR015255">
    <property type="entry name" value="Vitellinogen_open_b-sht"/>
</dbReference>
<evidence type="ECO:0000256" key="7">
    <source>
        <dbReference type="SAM" id="MobiDB-lite"/>
    </source>
</evidence>
<evidence type="ECO:0000256" key="4">
    <source>
        <dbReference type="ARBA" id="ARBA00023180"/>
    </source>
</evidence>
<dbReference type="SMART" id="SM00638">
    <property type="entry name" value="LPD_N"/>
    <property type="match status" value="1"/>
</dbReference>
<feature type="domain" description="VWFD" evidence="10">
    <location>
        <begin position="1564"/>
        <end position="1749"/>
    </location>
</feature>
<evidence type="ECO:0000259" key="10">
    <source>
        <dbReference type="PROSITE" id="PS51233"/>
    </source>
</evidence>
<dbReference type="Gene3D" id="2.20.80.10">
    <property type="entry name" value="Lipovitellin-phosvitin complex, chain A, domain 4"/>
    <property type="match status" value="1"/>
</dbReference>
<evidence type="ECO:0000256" key="5">
    <source>
        <dbReference type="PROSITE-ProRule" id="PRU00557"/>
    </source>
</evidence>
<comment type="caution">
    <text evidence="5">Lacks conserved residue(s) required for the propagation of feature annotation.</text>
</comment>
<evidence type="ECO:0000256" key="1">
    <source>
        <dbReference type="ARBA" id="ARBA00022729"/>
    </source>
</evidence>
<gene>
    <name evidence="12" type="primary">LOC113790146</name>
</gene>
<dbReference type="KEGG" id="dpte:113790146"/>
<dbReference type="PANTHER" id="PTHR23345:SF15">
    <property type="entry name" value="VITELLOGENIN 1-RELATED"/>
    <property type="match status" value="1"/>
</dbReference>
<evidence type="ECO:0000256" key="8">
    <source>
        <dbReference type="SAM" id="SignalP"/>
    </source>
</evidence>
<feature type="signal peptide" evidence="8">
    <location>
        <begin position="1"/>
        <end position="20"/>
    </location>
</feature>
<dbReference type="SMART" id="SM00216">
    <property type="entry name" value="VWD"/>
    <property type="match status" value="1"/>
</dbReference>
<evidence type="ECO:0000256" key="2">
    <source>
        <dbReference type="ARBA" id="ARBA00022761"/>
    </source>
</evidence>
<dbReference type="OMA" id="PTHHEYP"/>
<evidence type="ECO:0000256" key="3">
    <source>
        <dbReference type="ARBA" id="ARBA00023157"/>
    </source>
</evidence>
<dbReference type="InterPro" id="IPR015819">
    <property type="entry name" value="Lipid_transp_b-sht_shell"/>
</dbReference>
<dbReference type="InterPro" id="IPR001747">
    <property type="entry name" value="Vitellogenin_N"/>
</dbReference>
<organism evidence="11 12">
    <name type="scientific">Dermatophagoides pteronyssinus</name>
    <name type="common">European house dust mite</name>
    <dbReference type="NCBI Taxonomy" id="6956"/>
    <lineage>
        <taxon>Eukaryota</taxon>
        <taxon>Metazoa</taxon>
        <taxon>Ecdysozoa</taxon>
        <taxon>Arthropoda</taxon>
        <taxon>Chelicerata</taxon>
        <taxon>Arachnida</taxon>
        <taxon>Acari</taxon>
        <taxon>Acariformes</taxon>
        <taxon>Sarcoptiformes</taxon>
        <taxon>Astigmata</taxon>
        <taxon>Psoroptidia</taxon>
        <taxon>Analgoidea</taxon>
        <taxon>Pyroglyphidae</taxon>
        <taxon>Dermatophagoidinae</taxon>
        <taxon>Dermatophagoides</taxon>
    </lineage>
</organism>
<feature type="region of interest" description="Disordered" evidence="7">
    <location>
        <begin position="996"/>
        <end position="1020"/>
    </location>
</feature>
<evidence type="ECO:0000256" key="6">
    <source>
        <dbReference type="SAM" id="Coils"/>
    </source>
</evidence>
<feature type="compositionally biased region" description="Basic and acidic residues" evidence="7">
    <location>
        <begin position="996"/>
        <end position="1006"/>
    </location>
</feature>
<proteinExistence type="predicted"/>
<keyword evidence="4" id="KW-0325">Glycoprotein</keyword>
<feature type="compositionally biased region" description="Low complexity" evidence="7">
    <location>
        <begin position="1007"/>
        <end position="1017"/>
    </location>
</feature>
<dbReference type="OrthoDB" id="160294at2759"/>
<keyword evidence="3" id="KW-1015">Disulfide bond</keyword>
<evidence type="ECO:0000259" key="9">
    <source>
        <dbReference type="PROSITE" id="PS51211"/>
    </source>
</evidence>
<dbReference type="PROSITE" id="PS51211">
    <property type="entry name" value="VITELLOGENIN"/>
    <property type="match status" value="1"/>
</dbReference>
<reference evidence="12" key="1">
    <citation type="submission" date="2025-08" db="UniProtKB">
        <authorList>
            <consortium name="RefSeq"/>
        </authorList>
    </citation>
    <scope>IDENTIFICATION</scope>
    <source>
        <strain evidence="12">Airmid</strain>
    </source>
</reference>
<dbReference type="PANTHER" id="PTHR23345">
    <property type="entry name" value="VITELLOGENIN-RELATED"/>
    <property type="match status" value="1"/>
</dbReference>
<protein>
    <submittedName>
        <fullName evidence="12">Vitellogenin-6-like</fullName>
    </submittedName>
</protein>
<evidence type="ECO:0000313" key="11">
    <source>
        <dbReference type="Proteomes" id="UP000515146"/>
    </source>
</evidence>
<feature type="coiled-coil region" evidence="6">
    <location>
        <begin position="1787"/>
        <end position="1840"/>
    </location>
</feature>
<dbReference type="InterPro" id="IPR050733">
    <property type="entry name" value="Vitellogenin/Apolipophorin"/>
</dbReference>
<keyword evidence="1 8" id="KW-0732">Signal</keyword>
<dbReference type="Pfam" id="PF01347">
    <property type="entry name" value="Vitellogenin_N"/>
    <property type="match status" value="2"/>
</dbReference>
<dbReference type="Pfam" id="PF00094">
    <property type="entry name" value="VWD"/>
    <property type="match status" value="1"/>
</dbReference>
<feature type="domain" description="Vitellogenin" evidence="9">
    <location>
        <begin position="27"/>
        <end position="820"/>
    </location>
</feature>
<keyword evidence="2" id="KW-0758">Storage protein</keyword>
<dbReference type="SUPFAM" id="SSF56968">
    <property type="entry name" value="Lipovitellin-phosvitin complex, beta-sheet shell regions"/>
    <property type="match status" value="2"/>
</dbReference>
<feature type="chain" id="PRO_5028267216" evidence="8">
    <location>
        <begin position="21"/>
        <end position="1927"/>
    </location>
</feature>
<dbReference type="GO" id="GO:0045735">
    <property type="term" value="F:nutrient reservoir activity"/>
    <property type="evidence" value="ECO:0007669"/>
    <property type="project" value="UniProtKB-KW"/>
</dbReference>
<dbReference type="RefSeq" id="XP_027195573.1">
    <property type="nucleotide sequence ID" value="XM_027339772.1"/>
</dbReference>
<dbReference type="Proteomes" id="UP000515146">
    <property type="component" value="Unplaced"/>
</dbReference>
<sequence>MKTLLGLLFTSALLISAVWSSISPIRLTPGQSYIYSYNGRLISGIAQFDSDAALMEIKSDIVLQAEQQGSHIAMQMTNIRIGKHNGPVSENLFGNVVVDHQPQKEYEEQLSKPIRFYWDNGQIKAFEADGNEQEWSINIKKSILSLFNVNLAPKRVVTGQQSVQKINNIFGNQQQQQSRTSDGKLVVYPVYEDGTNGVCETVYQVISAKDKWATANTERNEESTEVFNVTKTRNYDNCLTRPSLESTNTDYRGAPVICHEGKSYPLIDGYYPSLSEEHQLGGCQQQHQDPTSQDGSAVSLYNFVKYNISSTKRTTQIDSAYGQGKTVYETKGKQLVIISEQNVTLMDVIPTAKLGAIRQIRSILLHQELSYRIPETETQLDIPYYHLFGQIDKQELKELIPSLLASVSSDIETTLNEPSKNTMQKVVQLANAMAVLDTEHFEELFERVAKQGRSHRATAHEQMNRKLFLDLLCYAGTTDAALFIKKLYEQDRITTSEAKEMIESVPQNLFLVDAKVVEEYLNMFLSEKVQKQRHLASSTGIALGKMINQATVKRQQMRGDIHDEQSIRRQQHAQAELKRNTIRVRRSAPWHQHFRHDLLEQNEVSQVMQVLAKALKTCTTFHQKVTLIETLAHTGTAEALAILAPYVQDNVSNEDMPGYPVENENEISQERNFVRQVCIYALTHIASANTPQVRALMLPIFQNKNEPYEVRIAAFTVLLGCNPGKYVLERISTEMHHENNRQVKSFVISSLKTIANFTEPSTRQLAEDARFALGFAPKDEYGIYYSKMIGQSYYDESKKYGMNILAEWVSNNVSKFPRSGYLAVRETDGPTQEIPIELGYNVKGLDSIIERLTSSNGLINDVLQSFNSYGKDRRLMKRKAGSAQETMRTLKEKLDLTVRTEEEPKATIFFKLFEQTSYYAFDRQYVQQLLDSAEDSIKDIISQLSQGQQYHYIKLVLPKQMYKVVSSEIGLPIVITQRYPTVVSVKINGAKVEFVKRQQSEQEQDRSSSSSSDSRSSYPQGVNFTAQIEPSIHHSSYYFIFALTPITTEAIGAHISRESRVAIPMDLSVNYLSSTRQLSWSITPRVPQEVYHHQTQVKTFIAKAIIAGSPEREWLSETSSVIRTQPIPFKYEKQYGKRELGIGFNVKVTTESAKRFSQPLFRSETTEKYGYLAGLIELWNNDEMTPCAVHLMLDADEQNPVTGMEMAIRYKKLHLAENFDSEETDDETSDDDEYQENIIRNRQQQMWDQNEKISKWSSLKDMKQSIKNMVQKWNKVQSNSERSVSDKTDIEAHCIEVKARTQSAEASKVAVKFLLAHTYDLKHYWTNVRAHVKSLETESETRESQKNLCFDSHVAFPKQPSEFYYEPIANQEMKASIKAQVDFGHNCQTGSHVKISGHMETGEEKVILERDLESTQDTLAPVQKDWFYQQCQMDRADGKTASFACQRALVEDSYFKQLKLDIEYDGISDEVYNLTHKLATAAKVAFYSHLDENRMAENEEGKMKVTVQYSTRFANAPMVNVEVKTPKQNVCFNKVNTPYFRPISALYSTVQVYKNLLTAYESTGRCSMMEDYIRTFDNVSVELPDSTCQYLLAKDCSSFERFSILARQLDTEAKTKEVTIYVDGKEIVLTPPTSENSAQIRVDGQVKEMKASDALVMSDKKMVIYVRETSSSASSPMVVLEHEQHDFAVLYDGKNVEVKVGQQYKGETCGICGDNNHESENEFTGPDTCQYKDSEDFINSYGMAGQHCQRSPKTKGAKICAKKEATINKYVSPKYRSLAQMIGEYKAQQSTNRMNQIERRAQQEEMARTQQRLLEQALARQQQQQKNAATKKESESIEDEIQLYRTISIRQGDRYCFSMQPVLACIEGRSRPTEMRPQLLQFHCLPIHSVSAQRLVKQSQYRVLEIFGKKPAELALTLQVPVACQKA</sequence>
<dbReference type="Gene3D" id="2.30.230.10">
    <property type="entry name" value="Lipovitellin, beta-sheet shell regions, chain A"/>
    <property type="match status" value="1"/>
</dbReference>
<keyword evidence="6" id="KW-0175">Coiled coil</keyword>